<comment type="caution">
    <text evidence="2">The sequence shown here is derived from an EMBL/GenBank/DDBJ whole genome shotgun (WGS) entry which is preliminary data.</text>
</comment>
<dbReference type="EMBL" id="JABSTV010001249">
    <property type="protein sequence ID" value="KAH7963496.1"/>
    <property type="molecule type" value="Genomic_DNA"/>
</dbReference>
<reference evidence="2" key="2">
    <citation type="submission" date="2021-09" db="EMBL/GenBank/DDBJ databases">
        <authorList>
            <person name="Jia N."/>
            <person name="Wang J."/>
            <person name="Shi W."/>
            <person name="Du L."/>
            <person name="Sun Y."/>
            <person name="Zhan W."/>
            <person name="Jiang J."/>
            <person name="Wang Q."/>
            <person name="Zhang B."/>
            <person name="Ji P."/>
            <person name="Sakyi L.B."/>
            <person name="Cui X."/>
            <person name="Yuan T."/>
            <person name="Jiang B."/>
            <person name="Yang W."/>
            <person name="Lam T.T.-Y."/>
            <person name="Chang Q."/>
            <person name="Ding S."/>
            <person name="Wang X."/>
            <person name="Zhu J."/>
            <person name="Ruan X."/>
            <person name="Zhao L."/>
            <person name="Wei J."/>
            <person name="Que T."/>
            <person name="Du C."/>
            <person name="Cheng J."/>
            <person name="Dai P."/>
            <person name="Han X."/>
            <person name="Huang E."/>
            <person name="Gao Y."/>
            <person name="Liu J."/>
            <person name="Shao H."/>
            <person name="Ye R."/>
            <person name="Li L."/>
            <person name="Wei W."/>
            <person name="Wang X."/>
            <person name="Wang C."/>
            <person name="Huo Q."/>
            <person name="Li W."/>
            <person name="Guo W."/>
            <person name="Chen H."/>
            <person name="Chen S."/>
            <person name="Zhou L."/>
            <person name="Zhou L."/>
            <person name="Ni X."/>
            <person name="Tian J."/>
            <person name="Zhou Y."/>
            <person name="Sheng Y."/>
            <person name="Liu T."/>
            <person name="Pan Y."/>
            <person name="Xia L."/>
            <person name="Li J."/>
            <person name="Zhao F."/>
            <person name="Cao W."/>
        </authorList>
    </citation>
    <scope>NUCLEOTIDE SEQUENCE</scope>
    <source>
        <strain evidence="2">Rsan-2018</strain>
        <tissue evidence="2">Larvae</tissue>
    </source>
</reference>
<keyword evidence="3" id="KW-1185">Reference proteome</keyword>
<gene>
    <name evidence="2" type="ORF">HPB52_021263</name>
</gene>
<name>A0A9D4T1V2_RHISA</name>
<protein>
    <submittedName>
        <fullName evidence="2">Uncharacterized protein</fullName>
    </submittedName>
</protein>
<proteinExistence type="predicted"/>
<evidence type="ECO:0000313" key="2">
    <source>
        <dbReference type="EMBL" id="KAH7963496.1"/>
    </source>
</evidence>
<feature type="region of interest" description="Disordered" evidence="1">
    <location>
        <begin position="1"/>
        <end position="34"/>
    </location>
</feature>
<organism evidence="2 3">
    <name type="scientific">Rhipicephalus sanguineus</name>
    <name type="common">Brown dog tick</name>
    <name type="synonym">Ixodes sanguineus</name>
    <dbReference type="NCBI Taxonomy" id="34632"/>
    <lineage>
        <taxon>Eukaryota</taxon>
        <taxon>Metazoa</taxon>
        <taxon>Ecdysozoa</taxon>
        <taxon>Arthropoda</taxon>
        <taxon>Chelicerata</taxon>
        <taxon>Arachnida</taxon>
        <taxon>Acari</taxon>
        <taxon>Parasitiformes</taxon>
        <taxon>Ixodida</taxon>
        <taxon>Ixodoidea</taxon>
        <taxon>Ixodidae</taxon>
        <taxon>Rhipicephalinae</taxon>
        <taxon>Rhipicephalus</taxon>
        <taxon>Rhipicephalus</taxon>
    </lineage>
</organism>
<dbReference type="AlphaFoldDB" id="A0A9D4T1V2"/>
<evidence type="ECO:0000256" key="1">
    <source>
        <dbReference type="SAM" id="MobiDB-lite"/>
    </source>
</evidence>
<dbReference type="Proteomes" id="UP000821837">
    <property type="component" value="Chromosome 3"/>
</dbReference>
<accession>A0A9D4T1V2</accession>
<feature type="compositionally biased region" description="Basic residues" evidence="1">
    <location>
        <begin position="1"/>
        <end position="18"/>
    </location>
</feature>
<evidence type="ECO:0000313" key="3">
    <source>
        <dbReference type="Proteomes" id="UP000821837"/>
    </source>
</evidence>
<sequence>MPPTHHRPPKHSVARQQRRAGSGGWPQYGGAQKTRHLGARTASILPVAFSSRQYGVERCGSVLNAAGEALDAAYRSALTTTERACECSASQRALADDNSGWLN</sequence>
<reference evidence="2" key="1">
    <citation type="journal article" date="2020" name="Cell">
        <title>Large-Scale Comparative Analyses of Tick Genomes Elucidate Their Genetic Diversity and Vector Capacities.</title>
        <authorList>
            <consortium name="Tick Genome and Microbiome Consortium (TIGMIC)"/>
            <person name="Jia N."/>
            <person name="Wang J."/>
            <person name="Shi W."/>
            <person name="Du L."/>
            <person name="Sun Y."/>
            <person name="Zhan W."/>
            <person name="Jiang J.F."/>
            <person name="Wang Q."/>
            <person name="Zhang B."/>
            <person name="Ji P."/>
            <person name="Bell-Sakyi L."/>
            <person name="Cui X.M."/>
            <person name="Yuan T.T."/>
            <person name="Jiang B.G."/>
            <person name="Yang W.F."/>
            <person name="Lam T.T."/>
            <person name="Chang Q.C."/>
            <person name="Ding S.J."/>
            <person name="Wang X.J."/>
            <person name="Zhu J.G."/>
            <person name="Ruan X.D."/>
            <person name="Zhao L."/>
            <person name="Wei J.T."/>
            <person name="Ye R.Z."/>
            <person name="Que T.C."/>
            <person name="Du C.H."/>
            <person name="Zhou Y.H."/>
            <person name="Cheng J.X."/>
            <person name="Dai P.F."/>
            <person name="Guo W.B."/>
            <person name="Han X.H."/>
            <person name="Huang E.J."/>
            <person name="Li L.F."/>
            <person name="Wei W."/>
            <person name="Gao Y.C."/>
            <person name="Liu J.Z."/>
            <person name="Shao H.Z."/>
            <person name="Wang X."/>
            <person name="Wang C.C."/>
            <person name="Yang T.C."/>
            <person name="Huo Q.B."/>
            <person name="Li W."/>
            <person name="Chen H.Y."/>
            <person name="Chen S.E."/>
            <person name="Zhou L.G."/>
            <person name="Ni X.B."/>
            <person name="Tian J.H."/>
            <person name="Sheng Y."/>
            <person name="Liu T."/>
            <person name="Pan Y.S."/>
            <person name="Xia L.Y."/>
            <person name="Li J."/>
            <person name="Zhao F."/>
            <person name="Cao W.C."/>
        </authorList>
    </citation>
    <scope>NUCLEOTIDE SEQUENCE</scope>
    <source>
        <strain evidence="2">Rsan-2018</strain>
    </source>
</reference>